<dbReference type="eggNOG" id="ENOG502SM3U">
    <property type="taxonomic scope" value="Eukaryota"/>
</dbReference>
<evidence type="ECO:0000313" key="4">
    <source>
        <dbReference type="Proteomes" id="UP000007129"/>
    </source>
</evidence>
<name>K2SFV4_MACPH</name>
<sequence>MYYKASAAVLLGLASSSLVSAIPVAGTPAATPAGSSAGNSNYQYSTPAPTSSSYGSGNSSGSHSDNSYGDVSGSDDYNGKSGDYYRGKSSDDYGGKSSDYYGGGYSSKGNGYGSSMAPTTGQVITVSYDVSPIPTEVRPDGRKFRFPLSNDFPNPDQDEIDDIQKIAGGTLPNGGGKAPPPSADALTSLRLIAFNELFEVAFFTDLLKNITENVPGYGVKDATALNVDLDDLIIILATVQAQEELHELNANGALQKNNAGPIQPCEYVFGVDNLKDAIATAATFTDVVLGTLQDVENDFGLSGDVALIRGVASVIGQEGEQNGFYRLFQGKRPSAEPFLTASTRQFAFSALNQNFVVRGTCPNIDTIDLPIFEPLKQIGMAKPEDSTLTFQIKAESTVDVDDLSLVLINGQNLPIIEKLQNVKKLNGGVIQFDAEFPFDSNLLFGLTIAVVTNTDKGLTDVDKVADATVFGPALIEVN</sequence>
<organism evidence="3 4">
    <name type="scientific">Macrophomina phaseolina (strain MS6)</name>
    <name type="common">Charcoal rot fungus</name>
    <dbReference type="NCBI Taxonomy" id="1126212"/>
    <lineage>
        <taxon>Eukaryota</taxon>
        <taxon>Fungi</taxon>
        <taxon>Dikarya</taxon>
        <taxon>Ascomycota</taxon>
        <taxon>Pezizomycotina</taxon>
        <taxon>Dothideomycetes</taxon>
        <taxon>Dothideomycetes incertae sedis</taxon>
        <taxon>Botryosphaeriales</taxon>
        <taxon>Botryosphaeriaceae</taxon>
        <taxon>Macrophomina</taxon>
    </lineage>
</organism>
<feature type="signal peptide" evidence="2">
    <location>
        <begin position="1"/>
        <end position="21"/>
    </location>
</feature>
<dbReference type="HOGENOM" id="CLU_045147_0_0_1"/>
<proteinExistence type="predicted"/>
<dbReference type="Proteomes" id="UP000007129">
    <property type="component" value="Unassembled WGS sequence"/>
</dbReference>
<accession>K2SFV4</accession>
<feature type="compositionally biased region" description="Low complexity" evidence="1">
    <location>
        <begin position="51"/>
        <end position="70"/>
    </location>
</feature>
<evidence type="ECO:0000256" key="1">
    <source>
        <dbReference type="SAM" id="MobiDB-lite"/>
    </source>
</evidence>
<comment type="caution">
    <text evidence="3">The sequence shown here is derived from an EMBL/GenBank/DDBJ whole genome shotgun (WGS) entry which is preliminary data.</text>
</comment>
<evidence type="ECO:0000313" key="3">
    <source>
        <dbReference type="EMBL" id="EKG15695.1"/>
    </source>
</evidence>
<dbReference type="VEuPathDB" id="FungiDB:MPH_07130"/>
<evidence type="ECO:0000256" key="2">
    <source>
        <dbReference type="SAM" id="SignalP"/>
    </source>
</evidence>
<evidence type="ECO:0008006" key="5">
    <source>
        <dbReference type="Google" id="ProtNLM"/>
    </source>
</evidence>
<protein>
    <recommendedName>
        <fullName evidence="5">Sexual development protein</fullName>
    </recommendedName>
</protein>
<feature type="region of interest" description="Disordered" evidence="1">
    <location>
        <begin position="29"/>
        <end position="93"/>
    </location>
</feature>
<dbReference type="OrthoDB" id="5293813at2759"/>
<reference evidence="3 4" key="1">
    <citation type="journal article" date="2012" name="BMC Genomics">
        <title>Tools to kill: Genome of one of the most destructive plant pathogenic fungi Macrophomina phaseolina.</title>
        <authorList>
            <person name="Islam M.S."/>
            <person name="Haque M.S."/>
            <person name="Islam M.M."/>
            <person name="Emdad E.M."/>
            <person name="Halim A."/>
            <person name="Hossen Q.M.M."/>
            <person name="Hossain M.Z."/>
            <person name="Ahmed B."/>
            <person name="Rahim S."/>
            <person name="Rahman M.S."/>
            <person name="Alam M.M."/>
            <person name="Hou S."/>
            <person name="Wan X."/>
            <person name="Saito J.A."/>
            <person name="Alam M."/>
        </authorList>
    </citation>
    <scope>NUCLEOTIDE SEQUENCE [LARGE SCALE GENOMIC DNA]</scope>
    <source>
        <strain evidence="3 4">MS6</strain>
    </source>
</reference>
<feature type="chain" id="PRO_5003864489" description="Sexual development protein" evidence="2">
    <location>
        <begin position="22"/>
        <end position="478"/>
    </location>
</feature>
<dbReference type="AlphaFoldDB" id="K2SFV4"/>
<feature type="compositionally biased region" description="Low complexity" evidence="1">
    <location>
        <begin position="29"/>
        <end position="41"/>
    </location>
</feature>
<gene>
    <name evidence="3" type="ORF">MPH_07130</name>
</gene>
<dbReference type="EMBL" id="AHHD01000293">
    <property type="protein sequence ID" value="EKG15695.1"/>
    <property type="molecule type" value="Genomic_DNA"/>
</dbReference>
<keyword evidence="2" id="KW-0732">Signal</keyword>
<dbReference type="InParanoid" id="K2SFV4"/>
<feature type="compositionally biased region" description="Basic and acidic residues" evidence="1">
    <location>
        <begin position="83"/>
        <end position="93"/>
    </location>
</feature>